<dbReference type="EMBL" id="VKHS01000161">
    <property type="protein sequence ID" value="MBB0229727.1"/>
    <property type="molecule type" value="Genomic_DNA"/>
</dbReference>
<comment type="caution">
    <text evidence="3">The sequence shown here is derived from an EMBL/GenBank/DDBJ whole genome shotgun (WGS) entry which is preliminary data.</text>
</comment>
<dbReference type="Proteomes" id="UP000530234">
    <property type="component" value="Unassembled WGS sequence"/>
</dbReference>
<feature type="transmembrane region" description="Helical" evidence="2">
    <location>
        <begin position="45"/>
        <end position="69"/>
    </location>
</feature>
<dbReference type="AlphaFoldDB" id="A0A7W3T2H9"/>
<dbReference type="RefSeq" id="WP_182662506.1">
    <property type="nucleotide sequence ID" value="NZ_VKHS01000161.1"/>
</dbReference>
<evidence type="ECO:0000313" key="4">
    <source>
        <dbReference type="Proteomes" id="UP000530234"/>
    </source>
</evidence>
<feature type="transmembrane region" description="Helical" evidence="2">
    <location>
        <begin position="172"/>
        <end position="193"/>
    </location>
</feature>
<name>A0A7W3T2H9_9ACTN</name>
<protein>
    <submittedName>
        <fullName evidence="3">Uncharacterized protein</fullName>
    </submittedName>
</protein>
<feature type="compositionally biased region" description="Low complexity" evidence="1">
    <location>
        <begin position="1"/>
        <end position="16"/>
    </location>
</feature>
<keyword evidence="2" id="KW-0472">Membrane</keyword>
<accession>A0A7W3T2H9</accession>
<reference evidence="4" key="1">
    <citation type="submission" date="2019-10" db="EMBL/GenBank/DDBJ databases">
        <title>Streptomyces sp. nov., a novel actinobacterium isolated from alkaline environment.</title>
        <authorList>
            <person name="Golinska P."/>
        </authorList>
    </citation>
    <scope>NUCLEOTIDE SEQUENCE [LARGE SCALE GENOMIC DNA]</scope>
    <source>
        <strain evidence="4">DSM 42108</strain>
    </source>
</reference>
<keyword evidence="2" id="KW-1133">Transmembrane helix</keyword>
<evidence type="ECO:0000256" key="2">
    <source>
        <dbReference type="SAM" id="Phobius"/>
    </source>
</evidence>
<sequence>MSGAARRPSRRSGNPAVRERAARAPRPGRWARRLRRRRDRLWNPGFRRTALGVAPVLVSCAVAAVLVSIHDPRLVDLALRWPGGPPGFAVTLLVPAAVGVAAALCCAVRVARTPPPAPLGSRIALVVVGASACALVLLALSALPPEGTGTAHCATRELGCLLAESHPRVSSAMLPAVLVVLWPAALPAAALAAPAGRRRRAVGSVLGTGAVVFALLGLLAVLLPPIP</sequence>
<feature type="transmembrane region" description="Helical" evidence="2">
    <location>
        <begin position="89"/>
        <end position="111"/>
    </location>
</feature>
<evidence type="ECO:0000256" key="1">
    <source>
        <dbReference type="SAM" id="MobiDB-lite"/>
    </source>
</evidence>
<proteinExistence type="predicted"/>
<evidence type="ECO:0000313" key="3">
    <source>
        <dbReference type="EMBL" id="MBB0229727.1"/>
    </source>
</evidence>
<organism evidence="3 4">
    <name type="scientific">Streptomyces calidiresistens</name>
    <dbReference type="NCBI Taxonomy" id="1485586"/>
    <lineage>
        <taxon>Bacteria</taxon>
        <taxon>Bacillati</taxon>
        <taxon>Actinomycetota</taxon>
        <taxon>Actinomycetes</taxon>
        <taxon>Kitasatosporales</taxon>
        <taxon>Streptomycetaceae</taxon>
        <taxon>Streptomyces</taxon>
    </lineage>
</organism>
<keyword evidence="4" id="KW-1185">Reference proteome</keyword>
<feature type="region of interest" description="Disordered" evidence="1">
    <location>
        <begin position="1"/>
        <end position="25"/>
    </location>
</feature>
<feature type="transmembrane region" description="Helical" evidence="2">
    <location>
        <begin position="123"/>
        <end position="143"/>
    </location>
</feature>
<gene>
    <name evidence="3" type="ORF">FOE67_09405</name>
</gene>
<keyword evidence="2" id="KW-0812">Transmembrane</keyword>
<feature type="transmembrane region" description="Helical" evidence="2">
    <location>
        <begin position="205"/>
        <end position="226"/>
    </location>
</feature>